<dbReference type="GO" id="GO:0015740">
    <property type="term" value="P:C4-dicarboxylate transport"/>
    <property type="evidence" value="ECO:0007669"/>
    <property type="project" value="TreeGrafter"/>
</dbReference>
<dbReference type="AlphaFoldDB" id="A0A1M5X736"/>
<dbReference type="GO" id="GO:0022857">
    <property type="term" value="F:transmembrane transporter activity"/>
    <property type="evidence" value="ECO:0007669"/>
    <property type="project" value="UniProtKB-UniRule"/>
</dbReference>
<proteinExistence type="inferred from homology"/>
<feature type="domain" description="Tripartite ATP-independent periplasmic transporters DctQ component" evidence="10">
    <location>
        <begin position="33"/>
        <end position="171"/>
    </location>
</feature>
<evidence type="ECO:0000256" key="9">
    <source>
        <dbReference type="RuleBase" id="RU369079"/>
    </source>
</evidence>
<evidence type="ECO:0000256" key="8">
    <source>
        <dbReference type="ARBA" id="ARBA00038436"/>
    </source>
</evidence>
<dbReference type="STRING" id="996342.SAMN05443551_3782"/>
<feature type="transmembrane region" description="Helical" evidence="9">
    <location>
        <begin position="21"/>
        <end position="45"/>
    </location>
</feature>
<comment type="subunit">
    <text evidence="9">The complex comprises the extracytoplasmic solute receptor protein and the two transmembrane proteins.</text>
</comment>
<comment type="similarity">
    <text evidence="8 9">Belongs to the TRAP transporter small permease family.</text>
</comment>
<dbReference type="Proteomes" id="UP000184221">
    <property type="component" value="Unassembled WGS sequence"/>
</dbReference>
<dbReference type="InterPro" id="IPR007387">
    <property type="entry name" value="TRAP_DctQ"/>
</dbReference>
<sequence>MAILLWLLKPLEIVLDVVLRIGRGVAIVAITVMVLAILLQVFFRYVLGNALPWPEELAIFLMLWMTAAIAPSAYRRGGFVALEIVSAALPKMAATVLSLVLLLISGVVLAFGVEMGWGEITSLAGKFKSASLYYPTSDGWEKMPNSWQIASFVTGLVLLFVVNIELILRALVTLFGGENQLRSALDAEMTAE</sequence>
<keyword evidence="4 9" id="KW-0997">Cell inner membrane</keyword>
<evidence type="ECO:0000256" key="1">
    <source>
        <dbReference type="ARBA" id="ARBA00004429"/>
    </source>
</evidence>
<evidence type="ECO:0000256" key="2">
    <source>
        <dbReference type="ARBA" id="ARBA00022448"/>
    </source>
</evidence>
<feature type="transmembrane region" description="Helical" evidence="9">
    <location>
        <begin position="149"/>
        <end position="172"/>
    </location>
</feature>
<feature type="transmembrane region" description="Helical" evidence="9">
    <location>
        <begin position="57"/>
        <end position="74"/>
    </location>
</feature>
<name>A0A1M5X736_9RHOB</name>
<dbReference type="InterPro" id="IPR055348">
    <property type="entry name" value="DctQ"/>
</dbReference>
<dbReference type="PANTHER" id="PTHR35011">
    <property type="entry name" value="2,3-DIKETO-L-GULONATE TRAP TRANSPORTER SMALL PERMEASE PROTEIN YIAM"/>
    <property type="match status" value="1"/>
</dbReference>
<keyword evidence="5 9" id="KW-0812">Transmembrane</keyword>
<dbReference type="RefSeq" id="WP_072779631.1">
    <property type="nucleotide sequence ID" value="NZ_FQXC01000005.1"/>
</dbReference>
<evidence type="ECO:0000256" key="6">
    <source>
        <dbReference type="ARBA" id="ARBA00022989"/>
    </source>
</evidence>
<dbReference type="PANTHER" id="PTHR35011:SF11">
    <property type="entry name" value="TRAP TRANSPORTER SMALL PERMEASE PROTEIN"/>
    <property type="match status" value="1"/>
</dbReference>
<evidence type="ECO:0000259" key="10">
    <source>
        <dbReference type="Pfam" id="PF04290"/>
    </source>
</evidence>
<gene>
    <name evidence="11" type="ORF">SAMN05443551_3782</name>
</gene>
<comment type="function">
    <text evidence="9">Part of the tripartite ATP-independent periplasmic (TRAP) transport system.</text>
</comment>
<evidence type="ECO:0000256" key="7">
    <source>
        <dbReference type="ARBA" id="ARBA00023136"/>
    </source>
</evidence>
<keyword evidence="7 9" id="KW-0472">Membrane</keyword>
<protein>
    <recommendedName>
        <fullName evidence="9">TRAP transporter small permease protein</fullName>
    </recommendedName>
</protein>
<dbReference type="GO" id="GO:0005886">
    <property type="term" value="C:plasma membrane"/>
    <property type="evidence" value="ECO:0007669"/>
    <property type="project" value="UniProtKB-SubCell"/>
</dbReference>
<organism evidence="11 12">
    <name type="scientific">Marivita hallyeonensis</name>
    <dbReference type="NCBI Taxonomy" id="996342"/>
    <lineage>
        <taxon>Bacteria</taxon>
        <taxon>Pseudomonadati</taxon>
        <taxon>Pseudomonadota</taxon>
        <taxon>Alphaproteobacteria</taxon>
        <taxon>Rhodobacterales</taxon>
        <taxon>Roseobacteraceae</taxon>
        <taxon>Marivita</taxon>
    </lineage>
</organism>
<dbReference type="Pfam" id="PF04290">
    <property type="entry name" value="DctQ"/>
    <property type="match status" value="1"/>
</dbReference>
<dbReference type="EMBL" id="FQXC01000005">
    <property type="protein sequence ID" value="SHH95388.1"/>
    <property type="molecule type" value="Genomic_DNA"/>
</dbReference>
<reference evidence="11 12" key="1">
    <citation type="submission" date="2016-11" db="EMBL/GenBank/DDBJ databases">
        <authorList>
            <person name="Jaros S."/>
            <person name="Januszkiewicz K."/>
            <person name="Wedrychowicz H."/>
        </authorList>
    </citation>
    <scope>NUCLEOTIDE SEQUENCE [LARGE SCALE GENOMIC DNA]</scope>
    <source>
        <strain evidence="11 12">DSM 29431</strain>
    </source>
</reference>
<dbReference type="OrthoDB" id="4964541at2"/>
<evidence type="ECO:0000256" key="5">
    <source>
        <dbReference type="ARBA" id="ARBA00022692"/>
    </source>
</evidence>
<evidence type="ECO:0000256" key="3">
    <source>
        <dbReference type="ARBA" id="ARBA00022475"/>
    </source>
</evidence>
<keyword evidence="6 9" id="KW-1133">Transmembrane helix</keyword>
<evidence type="ECO:0000313" key="11">
    <source>
        <dbReference type="EMBL" id="SHH95388.1"/>
    </source>
</evidence>
<keyword evidence="3" id="KW-1003">Cell membrane</keyword>
<evidence type="ECO:0000256" key="4">
    <source>
        <dbReference type="ARBA" id="ARBA00022519"/>
    </source>
</evidence>
<keyword evidence="12" id="KW-1185">Reference proteome</keyword>
<accession>A0A1M5X736</accession>
<keyword evidence="2 9" id="KW-0813">Transport</keyword>
<feature type="transmembrane region" description="Helical" evidence="9">
    <location>
        <begin position="94"/>
        <end position="113"/>
    </location>
</feature>
<comment type="subcellular location">
    <subcellularLocation>
        <location evidence="1 9">Cell inner membrane</location>
        <topology evidence="1 9">Multi-pass membrane protein</topology>
    </subcellularLocation>
</comment>
<evidence type="ECO:0000313" key="12">
    <source>
        <dbReference type="Proteomes" id="UP000184221"/>
    </source>
</evidence>